<keyword evidence="4" id="KW-0326">Glycosidase</keyword>
<evidence type="ECO:0000256" key="1">
    <source>
        <dbReference type="ARBA" id="ARBA00001231"/>
    </source>
</evidence>
<dbReference type="PANTHER" id="PTHR22600">
    <property type="entry name" value="BETA-HEXOSAMINIDASE"/>
    <property type="match status" value="1"/>
</dbReference>
<dbReference type="Gene3D" id="3.20.20.80">
    <property type="entry name" value="Glycosidases"/>
    <property type="match status" value="1"/>
</dbReference>
<evidence type="ECO:0000256" key="2">
    <source>
        <dbReference type="ARBA" id="ARBA00012663"/>
    </source>
</evidence>
<dbReference type="SUPFAM" id="SSF55545">
    <property type="entry name" value="beta-N-acetylhexosaminidase-like domain"/>
    <property type="match status" value="1"/>
</dbReference>
<dbReference type="PANTHER" id="PTHR22600:SF57">
    <property type="entry name" value="BETA-N-ACETYLHEXOSAMINIDASE"/>
    <property type="match status" value="1"/>
</dbReference>
<organism evidence="6 7">
    <name type="scientific">Gelidibacter salicanalis</name>
    <dbReference type="NCBI Taxonomy" id="291193"/>
    <lineage>
        <taxon>Bacteria</taxon>
        <taxon>Pseudomonadati</taxon>
        <taxon>Bacteroidota</taxon>
        <taxon>Flavobacteriia</taxon>
        <taxon>Flavobacteriales</taxon>
        <taxon>Flavobacteriaceae</taxon>
        <taxon>Gelidibacter</taxon>
    </lineage>
</organism>
<evidence type="ECO:0000256" key="4">
    <source>
        <dbReference type="ARBA" id="ARBA00023295"/>
    </source>
</evidence>
<feature type="domain" description="Beta-hexosaminidase bacterial type N-terminal" evidence="5">
    <location>
        <begin position="26"/>
        <end position="155"/>
    </location>
</feature>
<dbReference type="EC" id="3.2.1.52" evidence="2"/>
<dbReference type="GO" id="GO:0030203">
    <property type="term" value="P:glycosaminoglycan metabolic process"/>
    <property type="evidence" value="ECO:0007669"/>
    <property type="project" value="TreeGrafter"/>
</dbReference>
<gene>
    <name evidence="6" type="ORF">JEM65_07355</name>
</gene>
<name>A0A934KW51_9FLAO</name>
<keyword evidence="3" id="KW-0378">Hydrolase</keyword>
<dbReference type="AlphaFoldDB" id="A0A934KW51"/>
<dbReference type="EMBL" id="JAEHJZ010000013">
    <property type="protein sequence ID" value="MBJ7880465.1"/>
    <property type="molecule type" value="Genomic_DNA"/>
</dbReference>
<dbReference type="GO" id="GO:0005975">
    <property type="term" value="P:carbohydrate metabolic process"/>
    <property type="evidence" value="ECO:0007669"/>
    <property type="project" value="InterPro"/>
</dbReference>
<proteinExistence type="predicted"/>
<dbReference type="InterPro" id="IPR015882">
    <property type="entry name" value="HEX_bac_N"/>
</dbReference>
<accession>A0A934KW51</accession>
<evidence type="ECO:0000313" key="7">
    <source>
        <dbReference type="Proteomes" id="UP000662373"/>
    </source>
</evidence>
<dbReference type="Proteomes" id="UP000662373">
    <property type="component" value="Unassembled WGS sequence"/>
</dbReference>
<comment type="caution">
    <text evidence="6">The sequence shown here is derived from an EMBL/GenBank/DDBJ whole genome shotgun (WGS) entry which is preliminary data.</text>
</comment>
<evidence type="ECO:0000313" key="6">
    <source>
        <dbReference type="EMBL" id="MBJ7880465.1"/>
    </source>
</evidence>
<keyword evidence="7" id="KW-1185">Reference proteome</keyword>
<evidence type="ECO:0000256" key="3">
    <source>
        <dbReference type="ARBA" id="ARBA00022801"/>
    </source>
</evidence>
<dbReference type="Gene3D" id="3.30.379.10">
    <property type="entry name" value="Chitobiase/beta-hexosaminidase domain 2-like"/>
    <property type="match status" value="1"/>
</dbReference>
<dbReference type="GO" id="GO:0016020">
    <property type="term" value="C:membrane"/>
    <property type="evidence" value="ECO:0007669"/>
    <property type="project" value="TreeGrafter"/>
</dbReference>
<reference evidence="6 7" key="1">
    <citation type="submission" date="2020-09" db="EMBL/GenBank/DDBJ databases">
        <title>Draft genome of Gelidibacter salicanalis PAMC21136.</title>
        <authorList>
            <person name="Park H."/>
        </authorList>
    </citation>
    <scope>NUCLEOTIDE SEQUENCE [LARGE SCALE GENOMIC DNA]</scope>
    <source>
        <strain evidence="6 7">PAMC21136</strain>
    </source>
</reference>
<dbReference type="InterPro" id="IPR025705">
    <property type="entry name" value="Beta_hexosaminidase_sua/sub"/>
</dbReference>
<dbReference type="Pfam" id="PF02838">
    <property type="entry name" value="Glyco_hydro_20b"/>
    <property type="match status" value="1"/>
</dbReference>
<dbReference type="PRINTS" id="PR00738">
    <property type="entry name" value="GLHYDRLASE20"/>
</dbReference>
<dbReference type="InterPro" id="IPR029018">
    <property type="entry name" value="Hex-like_dom2"/>
</dbReference>
<protein>
    <recommendedName>
        <fullName evidence="2">beta-N-acetylhexosaminidase</fullName>
        <ecNumber evidence="2">3.2.1.52</ecNumber>
    </recommendedName>
</protein>
<comment type="catalytic activity">
    <reaction evidence="1">
        <text>Hydrolysis of terminal non-reducing N-acetyl-D-hexosamine residues in N-acetyl-beta-D-hexosaminides.</text>
        <dbReference type="EC" id="3.2.1.52"/>
    </reaction>
</comment>
<dbReference type="GO" id="GO:0004563">
    <property type="term" value="F:beta-N-acetylhexosaminidase activity"/>
    <property type="evidence" value="ECO:0007669"/>
    <property type="project" value="UniProtKB-EC"/>
</dbReference>
<sequence length="201" mass="22428">MLILSSCKSTGESTSPQIFDVKAEKVSIIPKPLEVIWGSSSLSLAGINLICYSSEAEESAEWLSKLLTQSNLKVKSIIGDSCGSWNLVVDRSLEAELGEEGYILEINKNGSFLKGATNAGLFYAIQTLRQMLPASIESGEFRGKNIRLPQVYIKDVPAYSWRGTMINIARSFFDLKYLKSHADRLNYMHDLYCSPRMFLDP</sequence>
<evidence type="ECO:0000259" key="5">
    <source>
        <dbReference type="Pfam" id="PF02838"/>
    </source>
</evidence>
<dbReference type="RefSeq" id="WP_199598304.1">
    <property type="nucleotide sequence ID" value="NZ_JAEHJZ010000013.1"/>
</dbReference>